<keyword evidence="5" id="KW-0418">Kinase</keyword>
<keyword evidence="1" id="KW-0597">Phosphoprotein</keyword>
<reference evidence="5 6" key="1">
    <citation type="submission" date="2018-01" db="EMBL/GenBank/DDBJ databases">
        <title>Metagenomic assembled genomes from two thermal pools in the Uzon Caldera, Kamchatka, Russia.</title>
        <authorList>
            <person name="Wilkins L."/>
            <person name="Ettinger C."/>
        </authorList>
    </citation>
    <scope>NUCLEOTIDE SEQUENCE [LARGE SCALE GENOMIC DNA]</scope>
    <source>
        <strain evidence="5">ZAV-02</strain>
    </source>
</reference>
<organism evidence="5 6">
    <name type="scientific">Chloroflexus aggregans</name>
    <dbReference type="NCBI Taxonomy" id="152260"/>
    <lineage>
        <taxon>Bacteria</taxon>
        <taxon>Bacillati</taxon>
        <taxon>Chloroflexota</taxon>
        <taxon>Chloroflexia</taxon>
        <taxon>Chloroflexales</taxon>
        <taxon>Chloroflexineae</taxon>
        <taxon>Chloroflexaceae</taxon>
        <taxon>Chloroflexus</taxon>
    </lineage>
</organism>
<feature type="domain" description="PAC" evidence="3">
    <location>
        <begin position="314"/>
        <end position="366"/>
    </location>
</feature>
<dbReference type="InterPro" id="IPR002645">
    <property type="entry name" value="STAS_dom"/>
</dbReference>
<dbReference type="SMART" id="SM00086">
    <property type="entry name" value="PAC"/>
    <property type="match status" value="2"/>
</dbReference>
<proteinExistence type="predicted"/>
<keyword evidence="5" id="KW-0808">Transferase</keyword>
<dbReference type="PROSITE" id="PS50113">
    <property type="entry name" value="PAC"/>
    <property type="match status" value="2"/>
</dbReference>
<dbReference type="PANTHER" id="PTHR33745:SF3">
    <property type="entry name" value="RSBT CO-ANTAGONIST PROTEIN RSBRC"/>
    <property type="match status" value="1"/>
</dbReference>
<dbReference type="InterPro" id="IPR013655">
    <property type="entry name" value="PAS_fold_3"/>
</dbReference>
<dbReference type="InterPro" id="IPR036513">
    <property type="entry name" value="STAS_dom_sf"/>
</dbReference>
<sequence>MNTTKLFIADTLRTRCVDLPLAERPVLIALADALSTDNPSHLLVAIKQDGSIISRFNQLDRIRRQATELLNDIPTAAGPIADIVAEAQRTLIQEEEELLHQEHMLNQRLEQSFITSPLATLEANEHGIITRWNPAAERIFGWSAKEAIGKNAIELLVPNIAREHVEDVVKALLNGQAKNSRNENITKDGRIIICQWYNAVLYYPDGRVAGWLSQTEDITDQIRAEEALRESQRRLTSLVRNLPGIAYRLRYTPTGWVPEFLSEGVAEISGYPASDFQATDQSPPCRRYVDLIVPEDRGPVRDSIRTALAQQRQYEITYRIVRADGNIRWVWERGSGVYDDNGQLLAIEGFVTDVTAERQAAEERQALNERIIVAQQAALRELSTPIVPISKGVIAMPLIGSIDSIRAQQVIETLLDGVSTTNAQIVILDVTGVPVVDTQVANTLLRSAQAVRLLGAEVLLTGIRPEVAQTIVGLGLDLSHIRTLATLQDGILYALKHRDDGQTRPSRVA</sequence>
<gene>
    <name evidence="5" type="ORF">C0184_17030</name>
</gene>
<dbReference type="PROSITE" id="PS50801">
    <property type="entry name" value="STAS"/>
    <property type="match status" value="1"/>
</dbReference>
<evidence type="ECO:0000259" key="3">
    <source>
        <dbReference type="PROSITE" id="PS50113"/>
    </source>
</evidence>
<dbReference type="EMBL" id="PNIQ01001140">
    <property type="protein sequence ID" value="PMP72567.1"/>
    <property type="molecule type" value="Genomic_DNA"/>
</dbReference>
<protein>
    <submittedName>
        <fullName evidence="5">Histidine kinase</fullName>
    </submittedName>
</protein>
<evidence type="ECO:0000256" key="1">
    <source>
        <dbReference type="ARBA" id="ARBA00022553"/>
    </source>
</evidence>
<dbReference type="Pfam" id="PF08447">
    <property type="entry name" value="PAS_3"/>
    <property type="match status" value="1"/>
</dbReference>
<comment type="caution">
    <text evidence="5">The sequence shown here is derived from an EMBL/GenBank/DDBJ whole genome shotgun (WGS) entry which is preliminary data.</text>
</comment>
<feature type="domain" description="PAS" evidence="2">
    <location>
        <begin position="260"/>
        <end position="311"/>
    </location>
</feature>
<dbReference type="GO" id="GO:0006355">
    <property type="term" value="P:regulation of DNA-templated transcription"/>
    <property type="evidence" value="ECO:0007669"/>
    <property type="project" value="InterPro"/>
</dbReference>
<dbReference type="SUPFAM" id="SSF52091">
    <property type="entry name" value="SpoIIaa-like"/>
    <property type="match status" value="1"/>
</dbReference>
<dbReference type="CDD" id="cd00130">
    <property type="entry name" value="PAS"/>
    <property type="match status" value="2"/>
</dbReference>
<dbReference type="SUPFAM" id="SSF55785">
    <property type="entry name" value="PYP-like sensor domain (PAS domain)"/>
    <property type="match status" value="2"/>
</dbReference>
<dbReference type="InterPro" id="IPR035965">
    <property type="entry name" value="PAS-like_dom_sf"/>
</dbReference>
<dbReference type="SMART" id="SM00091">
    <property type="entry name" value="PAS"/>
    <property type="match status" value="2"/>
</dbReference>
<dbReference type="InterPro" id="IPR051932">
    <property type="entry name" value="Bact_StressResp_Reg"/>
</dbReference>
<dbReference type="NCBIfam" id="TIGR00229">
    <property type="entry name" value="sensory_box"/>
    <property type="match status" value="2"/>
</dbReference>
<evidence type="ECO:0000313" key="5">
    <source>
        <dbReference type="EMBL" id="PMP72567.1"/>
    </source>
</evidence>
<dbReference type="InterPro" id="IPR000700">
    <property type="entry name" value="PAS-assoc_C"/>
</dbReference>
<dbReference type="AlphaFoldDB" id="A0A2J6WQA2"/>
<evidence type="ECO:0000259" key="2">
    <source>
        <dbReference type="PROSITE" id="PS50112"/>
    </source>
</evidence>
<evidence type="ECO:0000259" key="4">
    <source>
        <dbReference type="PROSITE" id="PS50801"/>
    </source>
</evidence>
<dbReference type="Pfam" id="PF00989">
    <property type="entry name" value="PAS"/>
    <property type="match status" value="1"/>
</dbReference>
<dbReference type="GO" id="GO:0016301">
    <property type="term" value="F:kinase activity"/>
    <property type="evidence" value="ECO:0007669"/>
    <property type="project" value="UniProtKB-KW"/>
</dbReference>
<dbReference type="Pfam" id="PF01740">
    <property type="entry name" value="STAS"/>
    <property type="match status" value="1"/>
</dbReference>
<dbReference type="Gene3D" id="3.30.750.24">
    <property type="entry name" value="STAS domain"/>
    <property type="match status" value="1"/>
</dbReference>
<dbReference type="PANTHER" id="PTHR33745">
    <property type="entry name" value="RSBT ANTAGONIST PROTEIN RSBS-RELATED"/>
    <property type="match status" value="1"/>
</dbReference>
<name>A0A2J6WQA2_9CHLR</name>
<feature type="domain" description="PAC" evidence="3">
    <location>
        <begin position="178"/>
        <end position="230"/>
    </location>
</feature>
<dbReference type="PROSITE" id="PS50112">
    <property type="entry name" value="PAS"/>
    <property type="match status" value="2"/>
</dbReference>
<dbReference type="CDD" id="cd07041">
    <property type="entry name" value="STAS_RsbR_RsbS_like"/>
    <property type="match status" value="1"/>
</dbReference>
<feature type="domain" description="STAS" evidence="4">
    <location>
        <begin position="383"/>
        <end position="494"/>
    </location>
</feature>
<evidence type="ECO:0000313" key="6">
    <source>
        <dbReference type="Proteomes" id="UP000243376"/>
    </source>
</evidence>
<dbReference type="InterPro" id="IPR000014">
    <property type="entry name" value="PAS"/>
</dbReference>
<dbReference type="Gene3D" id="3.30.450.20">
    <property type="entry name" value="PAS domain"/>
    <property type="match status" value="2"/>
</dbReference>
<dbReference type="InterPro" id="IPR001610">
    <property type="entry name" value="PAC"/>
</dbReference>
<dbReference type="InterPro" id="IPR013767">
    <property type="entry name" value="PAS_fold"/>
</dbReference>
<feature type="domain" description="PAS" evidence="2">
    <location>
        <begin position="101"/>
        <end position="176"/>
    </location>
</feature>
<dbReference type="Proteomes" id="UP000243376">
    <property type="component" value="Unassembled WGS sequence"/>
</dbReference>
<accession>A0A2J6WQA2</accession>